<keyword evidence="8 15" id="KW-0418">Kinase</keyword>
<dbReference type="InterPro" id="IPR036097">
    <property type="entry name" value="HisK_dim/P_sf"/>
</dbReference>
<dbReference type="Pfam" id="PF00512">
    <property type="entry name" value="HisKA"/>
    <property type="match status" value="1"/>
</dbReference>
<accession>A0A7Y0ENY2</accession>
<evidence type="ECO:0000256" key="6">
    <source>
        <dbReference type="ARBA" id="ARBA00022679"/>
    </source>
</evidence>
<dbReference type="Pfam" id="PF02518">
    <property type="entry name" value="HATPase_c"/>
    <property type="match status" value="1"/>
</dbReference>
<comment type="subcellular location">
    <subcellularLocation>
        <location evidence="3">Cell membrane</location>
    </subcellularLocation>
    <subcellularLocation>
        <location evidence="2">Membrane</location>
        <topology evidence="2">Multi-pass membrane protein</topology>
    </subcellularLocation>
</comment>
<comment type="catalytic activity">
    <reaction evidence="1">
        <text>ATP + protein L-histidine = ADP + protein N-phospho-L-histidine.</text>
        <dbReference type="EC" id="2.7.13.3"/>
    </reaction>
</comment>
<keyword evidence="11 12" id="KW-0472">Membrane</keyword>
<dbReference type="InterPro" id="IPR036890">
    <property type="entry name" value="HATPase_C_sf"/>
</dbReference>
<evidence type="ECO:0000256" key="9">
    <source>
        <dbReference type="ARBA" id="ARBA00022989"/>
    </source>
</evidence>
<keyword evidence="16" id="KW-1185">Reference proteome</keyword>
<evidence type="ECO:0000313" key="15">
    <source>
        <dbReference type="EMBL" id="NMM93755.1"/>
    </source>
</evidence>
<feature type="transmembrane region" description="Helical" evidence="12">
    <location>
        <begin position="28"/>
        <end position="46"/>
    </location>
</feature>
<dbReference type="InterPro" id="IPR050428">
    <property type="entry name" value="TCS_sensor_his_kinase"/>
</dbReference>
<evidence type="ECO:0000259" key="13">
    <source>
        <dbReference type="PROSITE" id="PS50109"/>
    </source>
</evidence>
<dbReference type="SUPFAM" id="SSF47384">
    <property type="entry name" value="Homodimeric domain of signal transducing histidine kinase"/>
    <property type="match status" value="1"/>
</dbReference>
<dbReference type="InterPro" id="IPR003661">
    <property type="entry name" value="HisK_dim/P_dom"/>
</dbReference>
<dbReference type="PANTHER" id="PTHR45436">
    <property type="entry name" value="SENSOR HISTIDINE KINASE YKOH"/>
    <property type="match status" value="1"/>
</dbReference>
<dbReference type="Gene3D" id="3.30.565.10">
    <property type="entry name" value="Histidine kinase-like ATPase, C-terminal domain"/>
    <property type="match status" value="1"/>
</dbReference>
<feature type="domain" description="Histidine kinase" evidence="13">
    <location>
        <begin position="210"/>
        <end position="428"/>
    </location>
</feature>
<dbReference type="InterPro" id="IPR005467">
    <property type="entry name" value="His_kinase_dom"/>
</dbReference>
<dbReference type="PROSITE" id="PS50885">
    <property type="entry name" value="HAMP"/>
    <property type="match status" value="1"/>
</dbReference>
<sequence>MIAKYAAWRDVLRGFGHLRSPISFRIRLATSVGALLLIMLLAVILVQNVSLDWAFQHQVDTVATGNVNHGFSSEDFDSAHVVPNYAEACDADQCDSETADNLIDHGEAETRGAVLTVRDGVVQWMRYGSLAVFVVAMLLAVLLVWRLSGALTMQLDSISRQAVQLDPDHPVTRIVLDHPDAETSKLASALNGMLDRIEQSNELQRSFIRNASHELKTPVTTIGASLEALMAQSRFTDDVKPAVQHAIKANRKSGELIASLLELSHIQTSPDASRESINLLEVIRKVMAAHVDQSSERHLNVDLSGLAGVDDMFFVETNTRYLTIAIDNLVRNAIVHNIDHGSISCSIREAGEQVAIVIDNTTATVVNSDDMDNLLQPFHRGDNSRMSSCPGHGLGLSIVAACANAIDATFAISRPAPDMFRASLTLNTSAR</sequence>
<dbReference type="SUPFAM" id="SSF55874">
    <property type="entry name" value="ATPase domain of HSP90 chaperone/DNA topoisomerase II/histidine kinase"/>
    <property type="match status" value="1"/>
</dbReference>
<dbReference type="Gene3D" id="1.10.287.130">
    <property type="match status" value="1"/>
</dbReference>
<keyword evidence="7 12" id="KW-0812">Transmembrane</keyword>
<dbReference type="EMBL" id="JAAIII010000002">
    <property type="protein sequence ID" value="NMM93755.1"/>
    <property type="molecule type" value="Genomic_DNA"/>
</dbReference>
<keyword evidence="5" id="KW-0597">Phosphoprotein</keyword>
<evidence type="ECO:0000256" key="1">
    <source>
        <dbReference type="ARBA" id="ARBA00000085"/>
    </source>
</evidence>
<evidence type="ECO:0000256" key="12">
    <source>
        <dbReference type="SAM" id="Phobius"/>
    </source>
</evidence>
<evidence type="ECO:0000256" key="3">
    <source>
        <dbReference type="ARBA" id="ARBA00004236"/>
    </source>
</evidence>
<reference evidence="15 16" key="1">
    <citation type="submission" date="2020-02" db="EMBL/GenBank/DDBJ databases">
        <title>Characterization of phylogenetic diversity of novel bifidobacterial species isolated in Czech ZOOs.</title>
        <authorList>
            <person name="Lugli G.A."/>
            <person name="Vera N.B."/>
            <person name="Ventura M."/>
        </authorList>
    </citation>
    <scope>NUCLEOTIDE SEQUENCE [LARGE SCALE GENOMIC DNA]</scope>
    <source>
        <strain evidence="15 16">DSM 109957</strain>
    </source>
</reference>
<keyword evidence="9 12" id="KW-1133">Transmembrane helix</keyword>
<evidence type="ECO:0000256" key="7">
    <source>
        <dbReference type="ARBA" id="ARBA00022692"/>
    </source>
</evidence>
<dbReference type="GO" id="GO:0000155">
    <property type="term" value="F:phosphorelay sensor kinase activity"/>
    <property type="evidence" value="ECO:0007669"/>
    <property type="project" value="InterPro"/>
</dbReference>
<organism evidence="15 16">
    <name type="scientific">Bifidobacterium oedipodis</name>
    <dbReference type="NCBI Taxonomy" id="2675322"/>
    <lineage>
        <taxon>Bacteria</taxon>
        <taxon>Bacillati</taxon>
        <taxon>Actinomycetota</taxon>
        <taxon>Actinomycetes</taxon>
        <taxon>Bifidobacteriales</taxon>
        <taxon>Bifidobacteriaceae</taxon>
        <taxon>Bifidobacterium</taxon>
    </lineage>
</organism>
<evidence type="ECO:0000256" key="10">
    <source>
        <dbReference type="ARBA" id="ARBA00023012"/>
    </source>
</evidence>
<evidence type="ECO:0000256" key="2">
    <source>
        <dbReference type="ARBA" id="ARBA00004141"/>
    </source>
</evidence>
<protein>
    <recommendedName>
        <fullName evidence="4">histidine kinase</fullName>
        <ecNumber evidence="4">2.7.13.3</ecNumber>
    </recommendedName>
</protein>
<gene>
    <name evidence="15" type="ORF">G1C95_0940</name>
</gene>
<dbReference type="InterPro" id="IPR003660">
    <property type="entry name" value="HAMP_dom"/>
</dbReference>
<proteinExistence type="predicted"/>
<dbReference type="Proteomes" id="UP000532194">
    <property type="component" value="Unassembled WGS sequence"/>
</dbReference>
<dbReference type="SMART" id="SM00387">
    <property type="entry name" value="HATPase_c"/>
    <property type="match status" value="1"/>
</dbReference>
<feature type="transmembrane region" description="Helical" evidence="12">
    <location>
        <begin position="124"/>
        <end position="145"/>
    </location>
</feature>
<dbReference type="CDD" id="cd00082">
    <property type="entry name" value="HisKA"/>
    <property type="match status" value="1"/>
</dbReference>
<name>A0A7Y0ENY2_9BIFI</name>
<evidence type="ECO:0000313" key="16">
    <source>
        <dbReference type="Proteomes" id="UP000532194"/>
    </source>
</evidence>
<dbReference type="RefSeq" id="WP_169171784.1">
    <property type="nucleotide sequence ID" value="NZ_JAAIII010000002.1"/>
</dbReference>
<dbReference type="SMART" id="SM00388">
    <property type="entry name" value="HisKA"/>
    <property type="match status" value="1"/>
</dbReference>
<dbReference type="AlphaFoldDB" id="A0A7Y0ENY2"/>
<keyword evidence="10" id="KW-0902">Two-component regulatory system</keyword>
<keyword evidence="6" id="KW-0808">Transferase</keyword>
<comment type="caution">
    <text evidence="15">The sequence shown here is derived from an EMBL/GenBank/DDBJ whole genome shotgun (WGS) entry which is preliminary data.</text>
</comment>
<dbReference type="InterPro" id="IPR003594">
    <property type="entry name" value="HATPase_dom"/>
</dbReference>
<dbReference type="PROSITE" id="PS50109">
    <property type="entry name" value="HIS_KIN"/>
    <property type="match status" value="1"/>
</dbReference>
<feature type="domain" description="HAMP" evidence="14">
    <location>
        <begin position="149"/>
        <end position="202"/>
    </location>
</feature>
<evidence type="ECO:0000256" key="4">
    <source>
        <dbReference type="ARBA" id="ARBA00012438"/>
    </source>
</evidence>
<dbReference type="PANTHER" id="PTHR45436:SF15">
    <property type="entry name" value="SENSOR HISTIDINE KINASE CUSS"/>
    <property type="match status" value="1"/>
</dbReference>
<evidence type="ECO:0000259" key="14">
    <source>
        <dbReference type="PROSITE" id="PS50885"/>
    </source>
</evidence>
<evidence type="ECO:0000256" key="11">
    <source>
        <dbReference type="ARBA" id="ARBA00023136"/>
    </source>
</evidence>
<dbReference type="EC" id="2.7.13.3" evidence="4"/>
<dbReference type="GO" id="GO:0005886">
    <property type="term" value="C:plasma membrane"/>
    <property type="evidence" value="ECO:0007669"/>
    <property type="project" value="UniProtKB-SubCell"/>
</dbReference>
<evidence type="ECO:0000256" key="5">
    <source>
        <dbReference type="ARBA" id="ARBA00022553"/>
    </source>
</evidence>
<evidence type="ECO:0000256" key="8">
    <source>
        <dbReference type="ARBA" id="ARBA00022777"/>
    </source>
</evidence>